<reference evidence="1 2" key="1">
    <citation type="journal article" date="2018" name="Genome Biol. Evol.">
        <title>Multiple Roots of Fruiting Body Formation in Amoebozoa.</title>
        <authorList>
            <person name="Hillmann F."/>
            <person name="Forbes G."/>
            <person name="Novohradska S."/>
            <person name="Ferling I."/>
            <person name="Riege K."/>
            <person name="Groth M."/>
            <person name="Westermann M."/>
            <person name="Marz M."/>
            <person name="Spaller T."/>
            <person name="Winckler T."/>
            <person name="Schaap P."/>
            <person name="Glockner G."/>
        </authorList>
    </citation>
    <scope>NUCLEOTIDE SEQUENCE [LARGE SCALE GENOMIC DNA]</scope>
    <source>
        <strain evidence="1 2">Jena</strain>
    </source>
</reference>
<dbReference type="InParanoid" id="A0A2P6MU68"/>
<name>A0A2P6MU68_9EUKA</name>
<protein>
    <submittedName>
        <fullName evidence="1">Uncharacterized protein</fullName>
    </submittedName>
</protein>
<feature type="non-terminal residue" evidence="1">
    <location>
        <position position="1"/>
    </location>
</feature>
<comment type="caution">
    <text evidence="1">The sequence shown here is derived from an EMBL/GenBank/DDBJ whole genome shotgun (WGS) entry which is preliminary data.</text>
</comment>
<organism evidence="1 2">
    <name type="scientific">Planoprotostelium fungivorum</name>
    <dbReference type="NCBI Taxonomy" id="1890364"/>
    <lineage>
        <taxon>Eukaryota</taxon>
        <taxon>Amoebozoa</taxon>
        <taxon>Evosea</taxon>
        <taxon>Variosea</taxon>
        <taxon>Cavosteliida</taxon>
        <taxon>Cavosteliaceae</taxon>
        <taxon>Planoprotostelium</taxon>
    </lineage>
</organism>
<gene>
    <name evidence="1" type="ORF">PROFUN_15820</name>
</gene>
<accession>A0A2P6MU68</accession>
<evidence type="ECO:0000313" key="2">
    <source>
        <dbReference type="Proteomes" id="UP000241769"/>
    </source>
</evidence>
<sequence length="242" mass="27571">GHKLCWEIIQNNRIVAEEMRDAFNSRTISEYLNAISSPKKVFLHVDELGKIYTSQHSPHHDLLDTMISTLGTIWDAGIMVLVTSLNQRLFAKPNLTDASAQIIEWVQISRLTQADVTKIMDSAGEASTWNDRVMKVLIQCNGHPRSIAWFLNCCLSKYKDMMNDMSISVDHISDEYSKLLAHRGALINDESRADLKVIPTMSILQLRTFIGSHQFPELKSIINMSHQFDWLHLRNSTCTGKE</sequence>
<proteinExistence type="predicted"/>
<dbReference type="Proteomes" id="UP000241769">
    <property type="component" value="Unassembled WGS sequence"/>
</dbReference>
<dbReference type="AlphaFoldDB" id="A0A2P6MU68"/>
<dbReference type="EMBL" id="MDYQ01000402">
    <property type="protein sequence ID" value="PRP75258.1"/>
    <property type="molecule type" value="Genomic_DNA"/>
</dbReference>
<evidence type="ECO:0000313" key="1">
    <source>
        <dbReference type="EMBL" id="PRP75258.1"/>
    </source>
</evidence>
<keyword evidence="2" id="KW-1185">Reference proteome</keyword>